<keyword evidence="6" id="KW-1185">Reference proteome</keyword>
<protein>
    <recommendedName>
        <fullName evidence="2">Allantoate amidinohydrolase</fullName>
    </recommendedName>
</protein>
<dbReference type="Pfam" id="PF03561">
    <property type="entry name" value="Allantoicase"/>
    <property type="match status" value="2"/>
</dbReference>
<feature type="region of interest" description="Disordered" evidence="3">
    <location>
        <begin position="112"/>
        <end position="131"/>
    </location>
</feature>
<dbReference type="Gene3D" id="2.60.120.260">
    <property type="entry name" value="Galactose-binding domain-like"/>
    <property type="match status" value="2"/>
</dbReference>
<dbReference type="HAMAP" id="MF_00813">
    <property type="entry name" value="Allantoicase"/>
    <property type="match status" value="1"/>
</dbReference>
<accession>A0AAV1GZ27</accession>
<dbReference type="FunFam" id="2.60.120.260:FF:000085">
    <property type="entry name" value="probable allantoicase"/>
    <property type="match status" value="1"/>
</dbReference>
<dbReference type="GO" id="GO:0000256">
    <property type="term" value="P:allantoin catabolic process"/>
    <property type="evidence" value="ECO:0007669"/>
    <property type="project" value="InterPro"/>
</dbReference>
<dbReference type="SUPFAM" id="SSF49785">
    <property type="entry name" value="Galactose-binding domain-like"/>
    <property type="match status" value="2"/>
</dbReference>
<dbReference type="PANTHER" id="PTHR12045:SF3">
    <property type="entry name" value="INACTIVE ALLANTOICASE-RELATED"/>
    <property type="match status" value="1"/>
</dbReference>
<reference evidence="5" key="1">
    <citation type="submission" date="2023-08" db="EMBL/GenBank/DDBJ databases">
        <authorList>
            <person name="Alioto T."/>
            <person name="Alioto T."/>
            <person name="Gomez Garrido J."/>
        </authorList>
    </citation>
    <scope>NUCLEOTIDE SEQUENCE</scope>
</reference>
<organism evidence="5 6">
    <name type="scientific">Xyrichtys novacula</name>
    <name type="common">Pearly razorfish</name>
    <name type="synonym">Hemipteronotus novacula</name>
    <dbReference type="NCBI Taxonomy" id="13765"/>
    <lineage>
        <taxon>Eukaryota</taxon>
        <taxon>Metazoa</taxon>
        <taxon>Chordata</taxon>
        <taxon>Craniata</taxon>
        <taxon>Vertebrata</taxon>
        <taxon>Euteleostomi</taxon>
        <taxon>Actinopterygii</taxon>
        <taxon>Neopterygii</taxon>
        <taxon>Teleostei</taxon>
        <taxon>Neoteleostei</taxon>
        <taxon>Acanthomorphata</taxon>
        <taxon>Eupercaria</taxon>
        <taxon>Labriformes</taxon>
        <taxon>Labridae</taxon>
        <taxon>Xyrichtys</taxon>
    </lineage>
</organism>
<feature type="domain" description="Allantoicase" evidence="4">
    <location>
        <begin position="251"/>
        <end position="422"/>
    </location>
</feature>
<gene>
    <name evidence="5" type="ORF">XNOV1_A041091</name>
</gene>
<dbReference type="InterPro" id="IPR008979">
    <property type="entry name" value="Galactose-bd-like_sf"/>
</dbReference>
<dbReference type="EMBL" id="OY660880">
    <property type="protein sequence ID" value="CAJ1077814.1"/>
    <property type="molecule type" value="Genomic_DNA"/>
</dbReference>
<feature type="domain" description="Allantoicase" evidence="4">
    <location>
        <begin position="444"/>
        <end position="604"/>
    </location>
</feature>
<dbReference type="FunFam" id="2.60.120.260:FF:000077">
    <property type="entry name" value="Probable allantoicase"/>
    <property type="match status" value="1"/>
</dbReference>
<dbReference type="InterPro" id="IPR015908">
    <property type="entry name" value="Allantoicase_dom"/>
</dbReference>
<evidence type="ECO:0000313" key="6">
    <source>
        <dbReference type="Proteomes" id="UP001178508"/>
    </source>
</evidence>
<dbReference type="InterPro" id="IPR005164">
    <property type="entry name" value="Allantoicase"/>
</dbReference>
<dbReference type="NCBIfam" id="TIGR02961">
    <property type="entry name" value="allantoicase"/>
    <property type="match status" value="1"/>
</dbReference>
<evidence type="ECO:0000259" key="4">
    <source>
        <dbReference type="Pfam" id="PF03561"/>
    </source>
</evidence>
<sequence>MDQFGDREAGPPSGNTDIQIKAQSVEDERPDSHAPEPSYLFINSGQSMFDPITFKKGEIPDYQKVHERSEITIGQSSQHHETQLDFIFVLLEENIITFVKNELKRIQRALSPDYPECSESPGENEDEEQRRSREAFMKITQDFLRKMKQEELADCLQSGYRQGLLDLKTLPFALPSEYSFGTFLEDLHPVKGGLWWRGEIKTWSEEVGIESLLRNKLQLNVSNMAERKTTLKAAGEPDFLQFNDLACEAVGGRVIFATDEWFAQAANLLKREPPQFIASAFTEFGKWMDGWETRRKRIPGQDWCIIQLGVPGLIYGFDVDTSFFTGNHSPFASIQAGCLNETPNLALDGDRTGMAASESQLAAVAKLGSEAWPELVGVSQLKPGYSDCCHNYFTVNFNSRVTHLRLNMYPDGGIARLRVYGVGQRDWSSVPLDQDVDLVALTNGGVGLGYSDAHFGHPRNMIGLGRAVNMADGWETARRLDRPKHLEVDQRGILQVPGWEWAVFRLGHPGVISRIEVDTNHFKGNFPDSCRIEACCLTSEEEAQCIRSKWNSGKWQVLLPPQKLRPHHIHLYQAELNPSPPVTHVRLIISPDGGVSRLRLWGRPTPTTAAPAIQKRTVSKL</sequence>
<dbReference type="Proteomes" id="UP001178508">
    <property type="component" value="Chromosome 17"/>
</dbReference>
<evidence type="ECO:0000256" key="1">
    <source>
        <dbReference type="ARBA" id="ARBA00009242"/>
    </source>
</evidence>
<dbReference type="AlphaFoldDB" id="A0AAV1GZ27"/>
<evidence type="ECO:0000256" key="3">
    <source>
        <dbReference type="SAM" id="MobiDB-lite"/>
    </source>
</evidence>
<feature type="compositionally biased region" description="Basic and acidic residues" evidence="3">
    <location>
        <begin position="24"/>
        <end position="34"/>
    </location>
</feature>
<evidence type="ECO:0000256" key="2">
    <source>
        <dbReference type="ARBA" id="ARBA00031078"/>
    </source>
</evidence>
<comment type="similarity">
    <text evidence="1">Belongs to the allantoicase family.</text>
</comment>
<proteinExistence type="inferred from homology"/>
<feature type="region of interest" description="Disordered" evidence="3">
    <location>
        <begin position="1"/>
        <end position="42"/>
    </location>
</feature>
<evidence type="ECO:0000313" key="5">
    <source>
        <dbReference type="EMBL" id="CAJ1077814.1"/>
    </source>
</evidence>
<dbReference type="PANTHER" id="PTHR12045">
    <property type="entry name" value="ALLANTOICASE"/>
    <property type="match status" value="1"/>
</dbReference>
<dbReference type="GO" id="GO:0004037">
    <property type="term" value="F:allantoicase activity"/>
    <property type="evidence" value="ECO:0007669"/>
    <property type="project" value="InterPro"/>
</dbReference>
<feature type="compositionally biased region" description="Polar residues" evidence="3">
    <location>
        <begin position="13"/>
        <end position="22"/>
    </location>
</feature>
<name>A0AAV1GZ27_XYRNO</name>